<keyword evidence="3" id="KW-1133">Transmembrane helix</keyword>
<comment type="subcellular location">
    <subcellularLocation>
        <location evidence="1">Membrane</location>
    </subcellularLocation>
</comment>
<dbReference type="Gene3D" id="3.40.50.2300">
    <property type="match status" value="1"/>
</dbReference>
<dbReference type="SUPFAM" id="SSF53822">
    <property type="entry name" value="Periplasmic binding protein-like I"/>
    <property type="match status" value="1"/>
</dbReference>
<evidence type="ECO:0000313" key="7">
    <source>
        <dbReference type="WBParaSite" id="ACAC_0000247401-mRNA-1"/>
    </source>
</evidence>
<sequence length="85" mass="9648">MSERFFVNYTECDVDKAVNVGIEFMKKKDIDVVIAPPCLEPAKMMAHLSTFYKKAILGWGFLTDSELSDTEIYPYVTKVTPDSFA</sequence>
<accession>A0A0K0CXY6</accession>
<dbReference type="STRING" id="6313.A0A0K0CXY6"/>
<evidence type="ECO:0000259" key="5">
    <source>
        <dbReference type="Pfam" id="PF01094"/>
    </source>
</evidence>
<reference evidence="7" key="2">
    <citation type="submission" date="2017-02" db="UniProtKB">
        <authorList>
            <consortium name="WormBaseParasite"/>
        </authorList>
    </citation>
    <scope>IDENTIFICATION</scope>
</reference>
<keyword evidence="2" id="KW-0812">Transmembrane</keyword>
<feature type="domain" description="Receptor ligand binding region" evidence="5">
    <location>
        <begin position="7"/>
        <end position="83"/>
    </location>
</feature>
<organism evidence="6 7">
    <name type="scientific">Angiostrongylus cantonensis</name>
    <name type="common">Rat lungworm</name>
    <dbReference type="NCBI Taxonomy" id="6313"/>
    <lineage>
        <taxon>Eukaryota</taxon>
        <taxon>Metazoa</taxon>
        <taxon>Ecdysozoa</taxon>
        <taxon>Nematoda</taxon>
        <taxon>Chromadorea</taxon>
        <taxon>Rhabditida</taxon>
        <taxon>Rhabditina</taxon>
        <taxon>Rhabditomorpha</taxon>
        <taxon>Strongyloidea</taxon>
        <taxon>Metastrongylidae</taxon>
        <taxon>Angiostrongylus</taxon>
    </lineage>
</organism>
<evidence type="ECO:0000256" key="1">
    <source>
        <dbReference type="ARBA" id="ARBA00004370"/>
    </source>
</evidence>
<evidence type="ECO:0000256" key="2">
    <source>
        <dbReference type="ARBA" id="ARBA00022692"/>
    </source>
</evidence>
<dbReference type="Proteomes" id="UP000035642">
    <property type="component" value="Unassembled WGS sequence"/>
</dbReference>
<dbReference type="WBParaSite" id="ACAC_0000247401-mRNA-1">
    <property type="protein sequence ID" value="ACAC_0000247401-mRNA-1"/>
    <property type="gene ID" value="ACAC_0000247401"/>
</dbReference>
<proteinExistence type="predicted"/>
<dbReference type="InterPro" id="IPR028082">
    <property type="entry name" value="Peripla_BP_I"/>
</dbReference>
<dbReference type="GO" id="GO:0016020">
    <property type="term" value="C:membrane"/>
    <property type="evidence" value="ECO:0007669"/>
    <property type="project" value="UniProtKB-SubCell"/>
</dbReference>
<dbReference type="InterPro" id="IPR001828">
    <property type="entry name" value="ANF_lig-bd_rcpt"/>
</dbReference>
<protein>
    <submittedName>
        <fullName evidence="7">ANF_receptor domain-containing protein</fullName>
    </submittedName>
</protein>
<dbReference type="Pfam" id="PF01094">
    <property type="entry name" value="ANF_receptor"/>
    <property type="match status" value="1"/>
</dbReference>
<reference evidence="6" key="1">
    <citation type="submission" date="2012-09" db="EMBL/GenBank/DDBJ databases">
        <authorList>
            <person name="Martin A.A."/>
        </authorList>
    </citation>
    <scope>NUCLEOTIDE SEQUENCE</scope>
</reference>
<evidence type="ECO:0000256" key="3">
    <source>
        <dbReference type="ARBA" id="ARBA00022989"/>
    </source>
</evidence>
<keyword evidence="4" id="KW-0472">Membrane</keyword>
<evidence type="ECO:0000313" key="6">
    <source>
        <dbReference type="Proteomes" id="UP000035642"/>
    </source>
</evidence>
<keyword evidence="6" id="KW-1185">Reference proteome</keyword>
<evidence type="ECO:0000256" key="4">
    <source>
        <dbReference type="ARBA" id="ARBA00023136"/>
    </source>
</evidence>
<dbReference type="AlphaFoldDB" id="A0A0K0CXY6"/>
<name>A0A0K0CXY6_ANGCA</name>